<evidence type="ECO:0000313" key="9">
    <source>
        <dbReference type="Proteomes" id="UP001054902"/>
    </source>
</evidence>
<dbReference type="Gene3D" id="2.40.70.10">
    <property type="entry name" value="Acid Proteases"/>
    <property type="match status" value="1"/>
</dbReference>
<feature type="domain" description="Reverse transcriptase" evidence="7">
    <location>
        <begin position="286"/>
        <end position="464"/>
    </location>
</feature>
<dbReference type="Pfam" id="PF00078">
    <property type="entry name" value="RVT_1"/>
    <property type="match status" value="1"/>
</dbReference>
<accession>A0AAD3DD99</accession>
<protein>
    <recommendedName>
        <fullName evidence="7">Reverse transcriptase domain-containing protein</fullName>
    </recommendedName>
</protein>
<dbReference type="Pfam" id="PF17919">
    <property type="entry name" value="RT_RNaseH_2"/>
    <property type="match status" value="1"/>
</dbReference>
<feature type="compositionally biased region" description="Basic and acidic residues" evidence="6">
    <location>
        <begin position="1"/>
        <end position="11"/>
    </location>
</feature>
<keyword evidence="5" id="KW-0511">Multifunctional enzyme</keyword>
<evidence type="ECO:0000256" key="6">
    <source>
        <dbReference type="SAM" id="MobiDB-lite"/>
    </source>
</evidence>
<keyword evidence="4" id="KW-0255">Endonuclease</keyword>
<dbReference type="PANTHER" id="PTHR37984">
    <property type="entry name" value="PROTEIN CBG26694"/>
    <property type="match status" value="1"/>
</dbReference>
<evidence type="ECO:0000256" key="1">
    <source>
        <dbReference type="ARBA" id="ARBA00022679"/>
    </source>
</evidence>
<dbReference type="EMBL" id="BLLK01000072">
    <property type="protein sequence ID" value="GFH61176.1"/>
    <property type="molecule type" value="Genomic_DNA"/>
</dbReference>
<keyword evidence="3" id="KW-0540">Nuclease</keyword>
<dbReference type="GO" id="GO:0016779">
    <property type="term" value="F:nucleotidyltransferase activity"/>
    <property type="evidence" value="ECO:0007669"/>
    <property type="project" value="UniProtKB-KW"/>
</dbReference>
<dbReference type="CDD" id="cd00303">
    <property type="entry name" value="retropepsin_like"/>
    <property type="match status" value="1"/>
</dbReference>
<dbReference type="PANTHER" id="PTHR37984:SF5">
    <property type="entry name" value="PROTEIN NYNRIN-LIKE"/>
    <property type="match status" value="1"/>
</dbReference>
<keyword evidence="1" id="KW-0808">Transferase</keyword>
<name>A0AAD3DD99_9STRA</name>
<organism evidence="8 9">
    <name type="scientific">Chaetoceros tenuissimus</name>
    <dbReference type="NCBI Taxonomy" id="426638"/>
    <lineage>
        <taxon>Eukaryota</taxon>
        <taxon>Sar</taxon>
        <taxon>Stramenopiles</taxon>
        <taxon>Ochrophyta</taxon>
        <taxon>Bacillariophyta</taxon>
        <taxon>Coscinodiscophyceae</taxon>
        <taxon>Chaetocerotophycidae</taxon>
        <taxon>Chaetocerotales</taxon>
        <taxon>Chaetocerotaceae</taxon>
        <taxon>Chaetoceros</taxon>
    </lineage>
</organism>
<dbReference type="InterPro" id="IPR021109">
    <property type="entry name" value="Peptidase_aspartic_dom_sf"/>
</dbReference>
<dbReference type="InterPro" id="IPR000477">
    <property type="entry name" value="RT_dom"/>
</dbReference>
<dbReference type="FunFam" id="3.30.70.270:FF:000020">
    <property type="entry name" value="Transposon Tf2-6 polyprotein-like Protein"/>
    <property type="match status" value="1"/>
</dbReference>
<comment type="caution">
    <text evidence="8">The sequence shown here is derived from an EMBL/GenBank/DDBJ whole genome shotgun (WGS) entry which is preliminary data.</text>
</comment>
<dbReference type="Proteomes" id="UP001054902">
    <property type="component" value="Unassembled WGS sequence"/>
</dbReference>
<keyword evidence="2" id="KW-0548">Nucleotidyltransferase</keyword>
<evidence type="ECO:0000256" key="2">
    <source>
        <dbReference type="ARBA" id="ARBA00022695"/>
    </source>
</evidence>
<gene>
    <name evidence="8" type="ORF">CTEN210_17652</name>
</gene>
<dbReference type="InterPro" id="IPR043128">
    <property type="entry name" value="Rev_trsase/Diguanyl_cyclase"/>
</dbReference>
<feature type="region of interest" description="Disordered" evidence="6">
    <location>
        <begin position="1"/>
        <end position="25"/>
    </location>
</feature>
<sequence>MRENHLGEKPLVKKPKNKTLSNNSFTVSSHPTTITICNIQRKQDGKYISTNTFLQALMDTGCSNSLIKEEWKRFRTIKEGKKMEFMTGNGVKTLNKHLTLEFTLCEFTNKRRVKWKFVIDDGNHSYDIIIGRDLLCQLGMKLDFDNKKLIWQGMEIQMRYPHETLYQKTASQKNSTFLAHEYNLESQHSLAATDRIQEILTVNNTSPVDFRNWISEIENIKQKERDLLLTTLLENSELFQGDLGTWNCSPVEIELKEGATPYATRPYPVPKIHEKQLKAEIQRFIDLGILKRTLNSEWASPAFLIPKKDGKVCFICDFRQLNARIKKKPYPIPPISELLGKMEQFTYVTAIDVSLGYHHIRLTEKAQELCTITTPYGQYSYTRLPMGLATAPSIFQDKIHELLEDLTFTRAYIDDILIISFKDATDHIQKLHVVLTRLRIAGIKIKKEKVQLLKSEMIYLGYKITTKGIAPDPTKVKAILNLARPKTTRQVKRFIGMIQYYRDIWPRRSHILTPIVNLTKGYKKEEKHKPIKWTTDCEKAFNKIKAVNARETLLAFPDFSKKFTIHTDASDLQLGAVISQEN</sequence>
<dbReference type="PROSITE" id="PS50878">
    <property type="entry name" value="RT_POL"/>
    <property type="match status" value="1"/>
</dbReference>
<dbReference type="CDD" id="cd01647">
    <property type="entry name" value="RT_LTR"/>
    <property type="match status" value="1"/>
</dbReference>
<dbReference type="Gene3D" id="3.10.10.10">
    <property type="entry name" value="HIV Type 1 Reverse Transcriptase, subunit A, domain 1"/>
    <property type="match status" value="1"/>
</dbReference>
<dbReference type="InterPro" id="IPR043502">
    <property type="entry name" value="DNA/RNA_pol_sf"/>
</dbReference>
<dbReference type="InterPro" id="IPR050951">
    <property type="entry name" value="Retrovirus_Pol_polyprotein"/>
</dbReference>
<dbReference type="AlphaFoldDB" id="A0AAD3DD99"/>
<keyword evidence="4" id="KW-0378">Hydrolase</keyword>
<keyword evidence="9" id="KW-1185">Reference proteome</keyword>
<evidence type="ECO:0000313" key="8">
    <source>
        <dbReference type="EMBL" id="GFH61176.1"/>
    </source>
</evidence>
<evidence type="ECO:0000256" key="4">
    <source>
        <dbReference type="ARBA" id="ARBA00022759"/>
    </source>
</evidence>
<dbReference type="SUPFAM" id="SSF56672">
    <property type="entry name" value="DNA/RNA polymerases"/>
    <property type="match status" value="1"/>
</dbReference>
<dbReference type="InterPro" id="IPR041577">
    <property type="entry name" value="RT_RNaseH_2"/>
</dbReference>
<evidence type="ECO:0000259" key="7">
    <source>
        <dbReference type="PROSITE" id="PS50878"/>
    </source>
</evidence>
<reference evidence="8 9" key="1">
    <citation type="journal article" date="2021" name="Sci. Rep.">
        <title>The genome of the diatom Chaetoceros tenuissimus carries an ancient integrated fragment of an extant virus.</title>
        <authorList>
            <person name="Hongo Y."/>
            <person name="Kimura K."/>
            <person name="Takaki Y."/>
            <person name="Yoshida Y."/>
            <person name="Baba S."/>
            <person name="Kobayashi G."/>
            <person name="Nagasaki K."/>
            <person name="Hano T."/>
            <person name="Tomaru Y."/>
        </authorList>
    </citation>
    <scope>NUCLEOTIDE SEQUENCE [LARGE SCALE GENOMIC DNA]</scope>
    <source>
        <strain evidence="8 9">NIES-3715</strain>
    </source>
</reference>
<proteinExistence type="predicted"/>
<dbReference type="Gene3D" id="3.30.70.270">
    <property type="match status" value="2"/>
</dbReference>
<evidence type="ECO:0000256" key="5">
    <source>
        <dbReference type="ARBA" id="ARBA00023268"/>
    </source>
</evidence>
<dbReference type="SUPFAM" id="SSF50630">
    <property type="entry name" value="Acid proteases"/>
    <property type="match status" value="1"/>
</dbReference>
<dbReference type="GO" id="GO:0004519">
    <property type="term" value="F:endonuclease activity"/>
    <property type="evidence" value="ECO:0007669"/>
    <property type="project" value="UniProtKB-KW"/>
</dbReference>
<evidence type="ECO:0000256" key="3">
    <source>
        <dbReference type="ARBA" id="ARBA00022722"/>
    </source>
</evidence>